<accession>A0A840VM13</accession>
<dbReference type="Proteomes" id="UP000553706">
    <property type="component" value="Unassembled WGS sequence"/>
</dbReference>
<feature type="domain" description="Circularly permuted ATP-grasp type 2" evidence="2">
    <location>
        <begin position="68"/>
        <end position="336"/>
    </location>
</feature>
<dbReference type="AlphaFoldDB" id="A0A840VM13"/>
<dbReference type="PANTHER" id="PTHR34595">
    <property type="entry name" value="BLR5612 PROTEIN"/>
    <property type="match status" value="1"/>
</dbReference>
<evidence type="ECO:0000259" key="2">
    <source>
        <dbReference type="Pfam" id="PF14403"/>
    </source>
</evidence>
<dbReference type="InterPro" id="IPR007296">
    <property type="entry name" value="DUF403"/>
</dbReference>
<evidence type="ECO:0000259" key="1">
    <source>
        <dbReference type="Pfam" id="PF04168"/>
    </source>
</evidence>
<feature type="domain" description="DUF403" evidence="1">
    <location>
        <begin position="430"/>
        <end position="717"/>
    </location>
</feature>
<dbReference type="Pfam" id="PF14403">
    <property type="entry name" value="CP_ATPgrasp_2"/>
    <property type="match status" value="1"/>
</dbReference>
<dbReference type="InterPro" id="IPR051680">
    <property type="entry name" value="ATP-dep_Glu-Cys_Ligase-2"/>
</dbReference>
<reference evidence="3 4" key="1">
    <citation type="submission" date="2020-08" db="EMBL/GenBank/DDBJ databases">
        <title>Genomic Encyclopedia of Type Strains, Phase IV (KMG-IV): sequencing the most valuable type-strain genomes for metagenomic binning, comparative biology and taxonomic classification.</title>
        <authorList>
            <person name="Goeker M."/>
        </authorList>
    </citation>
    <scope>NUCLEOTIDE SEQUENCE [LARGE SCALE GENOMIC DNA]</scope>
    <source>
        <strain evidence="3 4">DSM 27026</strain>
    </source>
</reference>
<dbReference type="PANTHER" id="PTHR34595:SF2">
    <property type="entry name" value="BLR2978 PROTEIN"/>
    <property type="match status" value="1"/>
</dbReference>
<name>A0A840VM13_9PROT</name>
<dbReference type="Pfam" id="PF04168">
    <property type="entry name" value="Alpha-E"/>
    <property type="match status" value="1"/>
</dbReference>
<dbReference type="Gene3D" id="3.40.50.11290">
    <property type="match status" value="1"/>
</dbReference>
<gene>
    <name evidence="3" type="ORF">HNP71_001478</name>
</gene>
<dbReference type="InterPro" id="IPR025841">
    <property type="entry name" value="CP_ATPgrasp_2"/>
</dbReference>
<dbReference type="SUPFAM" id="SSF56059">
    <property type="entry name" value="Glutathione synthetase ATP-binding domain-like"/>
    <property type="match status" value="1"/>
</dbReference>
<evidence type="ECO:0000313" key="4">
    <source>
        <dbReference type="Proteomes" id="UP000553706"/>
    </source>
</evidence>
<proteinExistence type="predicted"/>
<organism evidence="3 4">
    <name type="scientific">Acidocella aromatica</name>
    <dbReference type="NCBI Taxonomy" id="1303579"/>
    <lineage>
        <taxon>Bacteria</taxon>
        <taxon>Pseudomonadati</taxon>
        <taxon>Pseudomonadota</taxon>
        <taxon>Alphaproteobacteria</taxon>
        <taxon>Acetobacterales</taxon>
        <taxon>Acidocellaceae</taxon>
        <taxon>Acidocella</taxon>
    </lineage>
</organism>
<dbReference type="EMBL" id="JACHFJ010000005">
    <property type="protein sequence ID" value="MBB5373219.1"/>
    <property type="molecule type" value="Genomic_DNA"/>
</dbReference>
<dbReference type="RefSeq" id="WP_246344117.1">
    <property type="nucleotide sequence ID" value="NZ_JACHFJ010000005.1"/>
</dbReference>
<evidence type="ECO:0000313" key="3">
    <source>
        <dbReference type="EMBL" id="MBB5373219.1"/>
    </source>
</evidence>
<comment type="caution">
    <text evidence="3">The sequence shown here is derived from an EMBL/GenBank/DDBJ whole genome shotgun (WGS) entry which is preliminary data.</text>
</comment>
<keyword evidence="4" id="KW-1185">Reference proteome</keyword>
<sequence>MQTPPETSARDEMIDHLGRIRRPWGPVMSAVREIGPEELERRTAALNRQISLATPFGSTQKFVYDPLPALLTSTEFDNLAAALRQRARMLNAALEDMYGPQTLMREGLLPPALVLGDKHFLRGMHTTAPLAAPRLALYAADVIRAPDGQFRLLRDHTGIIPGLGHALSLRRLASSTVPELFRAGGLRSLRPAREMLVDHLHREAEGALVAVLSAGANGPANQDSVDETLLARALGLLLIEPGDLAARNGALHMKTLSGLLHVATLIRGISGIDLDPLEQGGRPGLGIPGSFGAVRAGVLTMLNAPGAGLLEAAPLLPYIDQLCQPLLGEEPLLHRATEDDVATPSKAPFITGKGYASVPLSFRLFAWNDGTNWQILPGGLGLPLVSAGSSAPPLGLKDIWVLDEEEDLYTAGPPPAEPPEHVKFLPAAHLPSRLADNLFWLGRSVERLEAACRLLMLALPRLESGTTLPRDIAERTLLSRCLAQAGLLPADIAGSAVSGRLLRQTLARRRPVAGLLQEVGRLVNAASERLSPSMLATVRFALHQAAEALPNEETALPTMLSFAATFAGIAAENMSRDGGWLFLEMGRRLERGETLAGSLAILLDAPPERLEPGMGLGIELADSVLSYDLRHAGILAPGPVLSMLLADVSNPRSLSYQCAALRVCLERLGAEDDADTARLLQQDVTNLAGTAIGLRTPLTQAGGKLRLLSDRVHRRFFTLLPEAHTLEEEEILEAAQ</sequence>
<protein>
    <submittedName>
        <fullName evidence="3">Putative circularly permuted ATP-grasp superfamily protein/putative alpha-E superfamily protein</fullName>
    </submittedName>
</protein>